<proteinExistence type="predicted"/>
<organism evidence="2 3">
    <name type="scientific">Portunus trituberculatus</name>
    <name type="common">Swimming crab</name>
    <name type="synonym">Neptunus trituberculatus</name>
    <dbReference type="NCBI Taxonomy" id="210409"/>
    <lineage>
        <taxon>Eukaryota</taxon>
        <taxon>Metazoa</taxon>
        <taxon>Ecdysozoa</taxon>
        <taxon>Arthropoda</taxon>
        <taxon>Crustacea</taxon>
        <taxon>Multicrustacea</taxon>
        <taxon>Malacostraca</taxon>
        <taxon>Eumalacostraca</taxon>
        <taxon>Eucarida</taxon>
        <taxon>Decapoda</taxon>
        <taxon>Pleocyemata</taxon>
        <taxon>Brachyura</taxon>
        <taxon>Eubrachyura</taxon>
        <taxon>Portunoidea</taxon>
        <taxon>Portunidae</taxon>
        <taxon>Portuninae</taxon>
        <taxon>Portunus</taxon>
    </lineage>
</organism>
<name>A0A5B7G8X3_PORTR</name>
<dbReference type="Proteomes" id="UP000324222">
    <property type="component" value="Unassembled WGS sequence"/>
</dbReference>
<evidence type="ECO:0000256" key="1">
    <source>
        <dbReference type="SAM" id="MobiDB-lite"/>
    </source>
</evidence>
<feature type="region of interest" description="Disordered" evidence="1">
    <location>
        <begin position="81"/>
        <end position="116"/>
    </location>
</feature>
<dbReference type="EMBL" id="VSRR010011799">
    <property type="protein sequence ID" value="MPC53673.1"/>
    <property type="molecule type" value="Genomic_DNA"/>
</dbReference>
<protein>
    <submittedName>
        <fullName evidence="2">Uncharacterized protein</fullName>
    </submittedName>
</protein>
<reference evidence="2 3" key="1">
    <citation type="submission" date="2019-05" db="EMBL/GenBank/DDBJ databases">
        <title>Another draft genome of Portunus trituberculatus and its Hox gene families provides insights of decapod evolution.</title>
        <authorList>
            <person name="Jeong J.-H."/>
            <person name="Song I."/>
            <person name="Kim S."/>
            <person name="Choi T."/>
            <person name="Kim D."/>
            <person name="Ryu S."/>
            <person name="Kim W."/>
        </authorList>
    </citation>
    <scope>NUCLEOTIDE SEQUENCE [LARGE SCALE GENOMIC DNA]</scope>
    <source>
        <tissue evidence="2">Muscle</tissue>
    </source>
</reference>
<sequence length="116" mass="13637">MAIDGRPYSVFCAARSFSDPYPLKPSLFIQTPQHATPTESAPKLSSSYFSFSYLHLLTTKRATYQSSSRRAKWRGRRVAFEVHHEEEEEEGEKEEEEEKRGRVEGRKKVQNERLRW</sequence>
<comment type="caution">
    <text evidence="2">The sequence shown here is derived from an EMBL/GenBank/DDBJ whole genome shotgun (WGS) entry which is preliminary data.</text>
</comment>
<keyword evidence="3" id="KW-1185">Reference proteome</keyword>
<evidence type="ECO:0000313" key="3">
    <source>
        <dbReference type="Proteomes" id="UP000324222"/>
    </source>
</evidence>
<gene>
    <name evidence="2" type="ORF">E2C01_047571</name>
</gene>
<dbReference type="AlphaFoldDB" id="A0A5B7G8X3"/>
<feature type="compositionally biased region" description="Acidic residues" evidence="1">
    <location>
        <begin position="86"/>
        <end position="97"/>
    </location>
</feature>
<evidence type="ECO:0000313" key="2">
    <source>
        <dbReference type="EMBL" id="MPC53673.1"/>
    </source>
</evidence>
<feature type="compositionally biased region" description="Basic and acidic residues" evidence="1">
    <location>
        <begin position="98"/>
        <end position="116"/>
    </location>
</feature>
<accession>A0A5B7G8X3</accession>